<dbReference type="EMBL" id="QPFP01000010">
    <property type="protein sequence ID" value="TEB34408.1"/>
    <property type="molecule type" value="Genomic_DNA"/>
</dbReference>
<evidence type="ECO:0000256" key="2">
    <source>
        <dbReference type="ARBA" id="ARBA00012261"/>
    </source>
</evidence>
<dbReference type="GO" id="GO:0005739">
    <property type="term" value="C:mitochondrion"/>
    <property type="evidence" value="ECO:0007669"/>
    <property type="project" value="TreeGrafter"/>
</dbReference>
<dbReference type="STRING" id="71717.A0A4Y7TKE2"/>
<accession>A0A4Y7TKE2</accession>
<dbReference type="PANTHER" id="PTHR11138">
    <property type="entry name" value="METHIONYL-TRNA FORMYLTRANSFERASE"/>
    <property type="match status" value="1"/>
</dbReference>
<protein>
    <recommendedName>
        <fullName evidence="2">methionyl-tRNA formyltransferase</fullName>
        <ecNumber evidence="2">2.1.2.9</ecNumber>
    </recommendedName>
</protein>
<keyword evidence="3 8" id="KW-0808">Transferase</keyword>
<dbReference type="AlphaFoldDB" id="A0A4Y7TKE2"/>
<reference evidence="8 9" key="1">
    <citation type="journal article" date="2019" name="Nat. Ecol. Evol.">
        <title>Megaphylogeny resolves global patterns of mushroom evolution.</title>
        <authorList>
            <person name="Varga T."/>
            <person name="Krizsan K."/>
            <person name="Foldi C."/>
            <person name="Dima B."/>
            <person name="Sanchez-Garcia M."/>
            <person name="Sanchez-Ramirez S."/>
            <person name="Szollosi G.J."/>
            <person name="Szarkandi J.G."/>
            <person name="Papp V."/>
            <person name="Albert L."/>
            <person name="Andreopoulos W."/>
            <person name="Angelini C."/>
            <person name="Antonin V."/>
            <person name="Barry K.W."/>
            <person name="Bougher N.L."/>
            <person name="Buchanan P."/>
            <person name="Buyck B."/>
            <person name="Bense V."/>
            <person name="Catcheside P."/>
            <person name="Chovatia M."/>
            <person name="Cooper J."/>
            <person name="Damon W."/>
            <person name="Desjardin D."/>
            <person name="Finy P."/>
            <person name="Geml J."/>
            <person name="Haridas S."/>
            <person name="Hughes K."/>
            <person name="Justo A."/>
            <person name="Karasinski D."/>
            <person name="Kautmanova I."/>
            <person name="Kiss B."/>
            <person name="Kocsube S."/>
            <person name="Kotiranta H."/>
            <person name="LaButti K.M."/>
            <person name="Lechner B.E."/>
            <person name="Liimatainen K."/>
            <person name="Lipzen A."/>
            <person name="Lukacs Z."/>
            <person name="Mihaltcheva S."/>
            <person name="Morgado L.N."/>
            <person name="Niskanen T."/>
            <person name="Noordeloos M.E."/>
            <person name="Ohm R.A."/>
            <person name="Ortiz-Santana B."/>
            <person name="Ovrebo C."/>
            <person name="Racz N."/>
            <person name="Riley R."/>
            <person name="Savchenko A."/>
            <person name="Shiryaev A."/>
            <person name="Soop K."/>
            <person name="Spirin V."/>
            <person name="Szebenyi C."/>
            <person name="Tomsovsky M."/>
            <person name="Tulloss R.E."/>
            <person name="Uehling J."/>
            <person name="Grigoriev I.V."/>
            <person name="Vagvolgyi C."/>
            <person name="Papp T."/>
            <person name="Martin F.M."/>
            <person name="Miettinen O."/>
            <person name="Hibbett D.S."/>
            <person name="Nagy L.G."/>
        </authorList>
    </citation>
    <scope>NUCLEOTIDE SEQUENCE [LARGE SCALE GENOMIC DNA]</scope>
    <source>
        <strain evidence="8 9">FP101781</strain>
    </source>
</reference>
<organism evidence="8 9">
    <name type="scientific">Coprinellus micaceus</name>
    <name type="common">Glistening ink-cap mushroom</name>
    <name type="synonym">Coprinus micaceus</name>
    <dbReference type="NCBI Taxonomy" id="71717"/>
    <lineage>
        <taxon>Eukaryota</taxon>
        <taxon>Fungi</taxon>
        <taxon>Dikarya</taxon>
        <taxon>Basidiomycota</taxon>
        <taxon>Agaricomycotina</taxon>
        <taxon>Agaricomycetes</taxon>
        <taxon>Agaricomycetidae</taxon>
        <taxon>Agaricales</taxon>
        <taxon>Agaricineae</taxon>
        <taxon>Psathyrellaceae</taxon>
        <taxon>Coprinellus</taxon>
    </lineage>
</organism>
<sequence>MDENEERLGARAGHHATGSLGLRLETTRRNATHSEQTQKLKVLFMGRDEFSCLVLQELHKARDVWDELVIATNQDQRVGRRGGQLSVSPLKLMGEALGDIRLEFIPPTKVEFKKWKLPTPFESYACAADTANSTNPPPQSHVLVTASFGRILTRKHLAHFQPTRRLNVHPSLLPQYRGPAPIQHALLNGESETGVCVIEMLPSAKKASGSPLPPKAGIDAGDIWASKSLPQPGDARFNQMRDVLGREGGKLLVQVLRDMTKIAPVPQKVDESSEIRPAPMIELGDAHFDPKSFTAEEVYRRWRAIGHQRPITTFVEVASSDGSATKRAVQLHDLQVRLDMLDDALPLSPGSVICARPSNEPTKSLFIRCEDGGVISVRDIKPEGKPILDARSFWNGVQGKHKEVRFVGV</sequence>
<dbReference type="InterPro" id="IPR041711">
    <property type="entry name" value="Met-tRNA-FMT_N"/>
</dbReference>
<dbReference type="InterPro" id="IPR011034">
    <property type="entry name" value="Formyl_transferase-like_C_sf"/>
</dbReference>
<feature type="domain" description="Formyl transferase N-terminal" evidence="6">
    <location>
        <begin position="55"/>
        <end position="199"/>
    </location>
</feature>
<dbReference type="CDD" id="cd08646">
    <property type="entry name" value="FMT_core_Met-tRNA-FMT_N"/>
    <property type="match status" value="1"/>
</dbReference>
<proteinExistence type="inferred from homology"/>
<evidence type="ECO:0000256" key="1">
    <source>
        <dbReference type="ARBA" id="ARBA00010699"/>
    </source>
</evidence>
<dbReference type="Gene3D" id="3.40.50.12230">
    <property type="match status" value="1"/>
</dbReference>
<name>A0A4Y7TKE2_COPMI</name>
<dbReference type="SUPFAM" id="SSF53328">
    <property type="entry name" value="Formyltransferase"/>
    <property type="match status" value="1"/>
</dbReference>
<feature type="domain" description="Formyl transferase C-terminal" evidence="7">
    <location>
        <begin position="294"/>
        <end position="397"/>
    </location>
</feature>
<dbReference type="SUPFAM" id="SSF50486">
    <property type="entry name" value="FMT C-terminal domain-like"/>
    <property type="match status" value="1"/>
</dbReference>
<keyword evidence="4" id="KW-0648">Protein biosynthesis</keyword>
<evidence type="ECO:0000259" key="7">
    <source>
        <dbReference type="Pfam" id="PF02911"/>
    </source>
</evidence>
<dbReference type="GO" id="GO:0004479">
    <property type="term" value="F:methionyl-tRNA formyltransferase activity"/>
    <property type="evidence" value="ECO:0007669"/>
    <property type="project" value="UniProtKB-EC"/>
</dbReference>
<comment type="caution">
    <text evidence="8">The sequence shown here is derived from an EMBL/GenBank/DDBJ whole genome shotgun (WGS) entry which is preliminary data.</text>
</comment>
<dbReference type="InterPro" id="IPR005793">
    <property type="entry name" value="Formyl_trans_C"/>
</dbReference>
<dbReference type="InterPro" id="IPR002376">
    <property type="entry name" value="Formyl_transf_N"/>
</dbReference>
<dbReference type="Pfam" id="PF02911">
    <property type="entry name" value="Formyl_trans_C"/>
    <property type="match status" value="1"/>
</dbReference>
<feature type="region of interest" description="Disordered" evidence="5">
    <location>
        <begin position="1"/>
        <end position="35"/>
    </location>
</feature>
<dbReference type="OrthoDB" id="10268103at2759"/>
<evidence type="ECO:0000256" key="4">
    <source>
        <dbReference type="ARBA" id="ARBA00022917"/>
    </source>
</evidence>
<dbReference type="EC" id="2.1.2.9" evidence="2"/>
<dbReference type="Pfam" id="PF00551">
    <property type="entry name" value="Formyl_trans_N"/>
    <property type="match status" value="1"/>
</dbReference>
<gene>
    <name evidence="8" type="ORF">FA13DRAFT_1753895</name>
</gene>
<dbReference type="Proteomes" id="UP000298030">
    <property type="component" value="Unassembled WGS sequence"/>
</dbReference>
<evidence type="ECO:0000256" key="3">
    <source>
        <dbReference type="ARBA" id="ARBA00022679"/>
    </source>
</evidence>
<evidence type="ECO:0000313" key="8">
    <source>
        <dbReference type="EMBL" id="TEB34408.1"/>
    </source>
</evidence>
<keyword evidence="9" id="KW-1185">Reference proteome</keyword>
<evidence type="ECO:0000313" key="9">
    <source>
        <dbReference type="Proteomes" id="UP000298030"/>
    </source>
</evidence>
<dbReference type="PANTHER" id="PTHR11138:SF5">
    <property type="entry name" value="METHIONYL-TRNA FORMYLTRANSFERASE, MITOCHONDRIAL"/>
    <property type="match status" value="1"/>
</dbReference>
<dbReference type="InterPro" id="IPR036477">
    <property type="entry name" value="Formyl_transf_N_sf"/>
</dbReference>
<comment type="similarity">
    <text evidence="1">Belongs to the Fmt family.</text>
</comment>
<evidence type="ECO:0000256" key="5">
    <source>
        <dbReference type="SAM" id="MobiDB-lite"/>
    </source>
</evidence>
<evidence type="ECO:0000259" key="6">
    <source>
        <dbReference type="Pfam" id="PF00551"/>
    </source>
</evidence>